<evidence type="ECO:0000256" key="1">
    <source>
        <dbReference type="ARBA" id="ARBA00008171"/>
    </source>
</evidence>
<evidence type="ECO:0000259" key="3">
    <source>
        <dbReference type="PROSITE" id="PS50011"/>
    </source>
</evidence>
<dbReference type="Gene3D" id="3.40.50.300">
    <property type="entry name" value="P-loop containing nucleotide triphosphate hydrolases"/>
    <property type="match status" value="1"/>
</dbReference>
<reference evidence="4" key="2">
    <citation type="submission" date="2020-11" db="EMBL/GenBank/DDBJ databases">
        <authorList>
            <person name="McCartney M.A."/>
            <person name="Auch B."/>
            <person name="Kono T."/>
            <person name="Mallez S."/>
            <person name="Becker A."/>
            <person name="Gohl D.M."/>
            <person name="Silverstein K.A.T."/>
            <person name="Koren S."/>
            <person name="Bechman K.B."/>
            <person name="Herman A."/>
            <person name="Abrahante J.E."/>
            <person name="Garbe J."/>
        </authorList>
    </citation>
    <scope>NUCLEOTIDE SEQUENCE</scope>
    <source>
        <strain evidence="4">Duluth1</strain>
        <tissue evidence="4">Whole animal</tissue>
    </source>
</reference>
<dbReference type="GO" id="GO:0005524">
    <property type="term" value="F:ATP binding"/>
    <property type="evidence" value="ECO:0007669"/>
    <property type="project" value="InterPro"/>
</dbReference>
<evidence type="ECO:0000313" key="4">
    <source>
        <dbReference type="EMBL" id="KAH3892576.1"/>
    </source>
</evidence>
<protein>
    <recommendedName>
        <fullName evidence="3">Protein kinase domain-containing protein</fullName>
    </recommendedName>
</protein>
<comment type="similarity">
    <text evidence="1">Belongs to the protein kinase superfamily. TKL Ser/Thr protein kinase family. ROCO subfamily.</text>
</comment>
<dbReference type="SUPFAM" id="SSF56112">
    <property type="entry name" value="Protein kinase-like (PK-like)"/>
    <property type="match status" value="1"/>
</dbReference>
<dbReference type="Pfam" id="PF07714">
    <property type="entry name" value="PK_Tyr_Ser-Thr"/>
    <property type="match status" value="1"/>
</dbReference>
<gene>
    <name evidence="4" type="ORF">DPMN_016695</name>
</gene>
<dbReference type="GO" id="GO:0004672">
    <property type="term" value="F:protein kinase activity"/>
    <property type="evidence" value="ECO:0007669"/>
    <property type="project" value="InterPro"/>
</dbReference>
<sequence length="1039" mass="119090">MLPSDCTYPSLEEIEGTEDLLDFVTIAEENHVDYTGLESVPELKERLVLEYWRRKGRRLHVEISESMARDGKEDKTKRQQLIEMFQKLLQIVQPSDESHNQKFVNDFLSSDGTTDNILEDCNKRIRELGKDEAVLLVAGETNAGKTSFLNLLFGMDILKVSALSCTSLITSVRYGPRQLFKVIYKDQSKPIFETESLDTFHNIAFPRGKEREIDHGVKEARVYLPLDILKGGLVLTDSPGIGENDFLEDYLMEYIAENDILGFIYVIFSDNAGGVQEDRLLQLLKLVMQEQKKNDKALPFDPKAALFVANRFDAVEESAKETVKDHITSKLKSCYPQFDDSKIVFFSAHNAKRDVTAHPDYISDNFRTLLDSLSRLYSYVTERRLRIYYKWIEHVLQRVSHVMKSATTRLALSQRANTERSRRHRHRLEKLQTDTDAVIKELRAEVVVQTKKISQELHRHLQQPMTKMRLTSSWKDGEIPQVTSEIRHASHWLWIKQRVDTAFYDRVYTELEDWSFENNTIDTIEAEIVACIETKLGVLQAEITSSENSLNTTKQSTDSSDSDTRRMSLKRISLKPSLIEIPDKLPVKLAHRIKPIFAFGRKKETMRFEKDPVQWAGRRSEKLLSQLLKNKKQSGKGPLDILLEVLMQRPSDLIDLLEEKIPTIIKANVGLLDKLEELAVDHRRDAYMYEKMLEEIEGLKTVLKHYGEGYVFVNDFKLSEIRIITGQLGDGKSLHKTFRSFSMIKDDEQSIEGPIARDAPHGLWTYLHAGIFQRDGTEKPITIKLYTTASGMSCNQREVAKLRSLLSTDSHLAEFLGIHHTDAIIPAYIFDQRLVSLSKFLNNYDKPDDYVHKVLLETANGLLNLHSMGLVHMEISQHTITVTEKGDVKLTGACVPRKASFPIDGEAKVGNFVYLPHEVLNDELYITSGDVYGFGLLMYELMYDRQAFDVQRSYRIRDFVQDLNPEAMLRLDQDSGGLPGTVVRLVQICVKKLNSERSTINTVLNQLQVIGDDLSKAFRRSVRETSWSPPRGFSGRNMH</sequence>
<dbReference type="InterPro" id="IPR001245">
    <property type="entry name" value="Ser-Thr/Tyr_kinase_cat_dom"/>
</dbReference>
<dbReference type="InterPro" id="IPR027417">
    <property type="entry name" value="P-loop_NTPase"/>
</dbReference>
<feature type="domain" description="Protein kinase" evidence="3">
    <location>
        <begin position="741"/>
        <end position="1010"/>
    </location>
</feature>
<dbReference type="Gene3D" id="1.10.510.10">
    <property type="entry name" value="Transferase(Phosphotransferase) domain 1"/>
    <property type="match status" value="1"/>
</dbReference>
<feature type="region of interest" description="Disordered" evidence="2">
    <location>
        <begin position="547"/>
        <end position="566"/>
    </location>
</feature>
<dbReference type="Proteomes" id="UP000828390">
    <property type="component" value="Unassembled WGS sequence"/>
</dbReference>
<dbReference type="EMBL" id="JAIWYP010000001">
    <property type="protein sequence ID" value="KAH3892576.1"/>
    <property type="molecule type" value="Genomic_DNA"/>
</dbReference>
<dbReference type="InterPro" id="IPR011009">
    <property type="entry name" value="Kinase-like_dom_sf"/>
</dbReference>
<name>A0A9D4S5R1_DREPO</name>
<evidence type="ECO:0000256" key="2">
    <source>
        <dbReference type="SAM" id="MobiDB-lite"/>
    </source>
</evidence>
<dbReference type="PANTHER" id="PTHR26392:SF92">
    <property type="entry name" value="PROTEIN KINASE DOMAIN-CONTAINING PROTEIN"/>
    <property type="match status" value="1"/>
</dbReference>
<accession>A0A9D4S5R1</accession>
<evidence type="ECO:0000313" key="5">
    <source>
        <dbReference type="Proteomes" id="UP000828390"/>
    </source>
</evidence>
<dbReference type="SMART" id="SM00220">
    <property type="entry name" value="S_TKc"/>
    <property type="match status" value="1"/>
</dbReference>
<dbReference type="InterPro" id="IPR000719">
    <property type="entry name" value="Prot_kinase_dom"/>
</dbReference>
<dbReference type="Pfam" id="PF00350">
    <property type="entry name" value="Dynamin_N"/>
    <property type="match status" value="1"/>
</dbReference>
<dbReference type="PROSITE" id="PS50011">
    <property type="entry name" value="PROTEIN_KINASE_DOM"/>
    <property type="match status" value="1"/>
</dbReference>
<reference evidence="4" key="1">
    <citation type="journal article" date="2019" name="bioRxiv">
        <title>The Genome of the Zebra Mussel, Dreissena polymorpha: A Resource for Invasive Species Research.</title>
        <authorList>
            <person name="McCartney M.A."/>
            <person name="Auch B."/>
            <person name="Kono T."/>
            <person name="Mallez S."/>
            <person name="Zhang Y."/>
            <person name="Obille A."/>
            <person name="Becker A."/>
            <person name="Abrahante J.E."/>
            <person name="Garbe J."/>
            <person name="Badalamenti J.P."/>
            <person name="Herman A."/>
            <person name="Mangelson H."/>
            <person name="Liachko I."/>
            <person name="Sullivan S."/>
            <person name="Sone E.D."/>
            <person name="Koren S."/>
            <person name="Silverstein K.A.T."/>
            <person name="Beckman K.B."/>
            <person name="Gohl D.M."/>
        </authorList>
    </citation>
    <scope>NUCLEOTIDE SEQUENCE</scope>
    <source>
        <strain evidence="4">Duluth1</strain>
        <tissue evidence="4">Whole animal</tissue>
    </source>
</reference>
<keyword evidence="5" id="KW-1185">Reference proteome</keyword>
<proteinExistence type="inferred from homology"/>
<dbReference type="AlphaFoldDB" id="A0A9D4S5R1"/>
<dbReference type="SUPFAM" id="SSF52540">
    <property type="entry name" value="P-loop containing nucleoside triphosphate hydrolases"/>
    <property type="match status" value="1"/>
</dbReference>
<organism evidence="4 5">
    <name type="scientific">Dreissena polymorpha</name>
    <name type="common">Zebra mussel</name>
    <name type="synonym">Mytilus polymorpha</name>
    <dbReference type="NCBI Taxonomy" id="45954"/>
    <lineage>
        <taxon>Eukaryota</taxon>
        <taxon>Metazoa</taxon>
        <taxon>Spiralia</taxon>
        <taxon>Lophotrochozoa</taxon>
        <taxon>Mollusca</taxon>
        <taxon>Bivalvia</taxon>
        <taxon>Autobranchia</taxon>
        <taxon>Heteroconchia</taxon>
        <taxon>Euheterodonta</taxon>
        <taxon>Imparidentia</taxon>
        <taxon>Neoheterodontei</taxon>
        <taxon>Myida</taxon>
        <taxon>Dreissenoidea</taxon>
        <taxon>Dreissenidae</taxon>
        <taxon>Dreissena</taxon>
    </lineage>
</organism>
<dbReference type="PANTHER" id="PTHR26392">
    <property type="entry name" value="MITOGEN-ACTIVATED PROTEIN KINASE KINASE KINASE 7-RELATED"/>
    <property type="match status" value="1"/>
</dbReference>
<dbReference type="InterPro" id="IPR045063">
    <property type="entry name" value="Dynamin_N"/>
</dbReference>
<comment type="caution">
    <text evidence="4">The sequence shown here is derived from an EMBL/GenBank/DDBJ whole genome shotgun (WGS) entry which is preliminary data.</text>
</comment>